<dbReference type="Pfam" id="PF07992">
    <property type="entry name" value="Pyr_redox_2"/>
    <property type="match status" value="1"/>
</dbReference>
<dbReference type="GO" id="GO:0006537">
    <property type="term" value="P:glutamate biosynthetic process"/>
    <property type="evidence" value="ECO:0007669"/>
    <property type="project" value="UniProtKB-KW"/>
</dbReference>
<dbReference type="SUPFAM" id="SSF51971">
    <property type="entry name" value="Nucleotide-binding domain"/>
    <property type="match status" value="2"/>
</dbReference>
<feature type="domain" description="Dihydroprymidine dehydrogenase" evidence="6">
    <location>
        <begin position="23"/>
        <end position="133"/>
    </location>
</feature>
<dbReference type="InterPro" id="IPR051394">
    <property type="entry name" value="Glutamate_Synthase"/>
</dbReference>
<evidence type="ECO:0000259" key="5">
    <source>
        <dbReference type="Pfam" id="PF07992"/>
    </source>
</evidence>
<evidence type="ECO:0000259" key="6">
    <source>
        <dbReference type="Pfam" id="PF14691"/>
    </source>
</evidence>
<reference evidence="7" key="1">
    <citation type="submission" date="2016-10" db="EMBL/GenBank/DDBJ databases">
        <authorList>
            <person name="de Groot N.N."/>
        </authorList>
    </citation>
    <scope>NUCLEOTIDE SEQUENCE</scope>
</reference>
<evidence type="ECO:0000256" key="4">
    <source>
        <dbReference type="ARBA" id="ARBA00029440"/>
    </source>
</evidence>
<dbReference type="InterPro" id="IPR023753">
    <property type="entry name" value="FAD/NAD-binding_dom"/>
</dbReference>
<dbReference type="Gene3D" id="3.50.50.60">
    <property type="entry name" value="FAD/NAD(P)-binding domain"/>
    <property type="match status" value="2"/>
</dbReference>
<dbReference type="NCBIfam" id="TIGR01317">
    <property type="entry name" value="GOGAT_sm_gam"/>
    <property type="match status" value="1"/>
</dbReference>
<evidence type="ECO:0000313" key="7">
    <source>
        <dbReference type="EMBL" id="SFV61662.1"/>
    </source>
</evidence>
<dbReference type="AlphaFoldDB" id="A0A1W1C7G4"/>
<evidence type="ECO:0000256" key="3">
    <source>
        <dbReference type="ARBA" id="ARBA00023164"/>
    </source>
</evidence>
<dbReference type="GO" id="GO:0051536">
    <property type="term" value="F:iron-sulfur cluster binding"/>
    <property type="evidence" value="ECO:0007669"/>
    <property type="project" value="InterPro"/>
</dbReference>
<dbReference type="Pfam" id="PF14691">
    <property type="entry name" value="Fer4_20"/>
    <property type="match status" value="1"/>
</dbReference>
<dbReference type="InterPro" id="IPR028261">
    <property type="entry name" value="DPD_II"/>
</dbReference>
<proteinExistence type="predicted"/>
<protein>
    <submittedName>
        <fullName evidence="7">Glutamate synthase [NADPH] small chain</fullName>
        <ecNumber evidence="7">1.4.1.13</ecNumber>
    </submittedName>
</protein>
<dbReference type="EC" id="1.4.1.13" evidence="7"/>
<dbReference type="Gene3D" id="1.10.1060.10">
    <property type="entry name" value="Alpha-helical ferredoxin"/>
    <property type="match status" value="1"/>
</dbReference>
<dbReference type="GO" id="GO:0004355">
    <property type="term" value="F:glutamate synthase (NADPH) activity"/>
    <property type="evidence" value="ECO:0007669"/>
    <property type="project" value="UniProtKB-EC"/>
</dbReference>
<dbReference type="PRINTS" id="PR00419">
    <property type="entry name" value="ADXRDTASE"/>
</dbReference>
<keyword evidence="3" id="KW-0314">Glutamate biosynthesis</keyword>
<evidence type="ECO:0000256" key="1">
    <source>
        <dbReference type="ARBA" id="ARBA00022605"/>
    </source>
</evidence>
<organism evidence="7">
    <name type="scientific">hydrothermal vent metagenome</name>
    <dbReference type="NCBI Taxonomy" id="652676"/>
    <lineage>
        <taxon>unclassified sequences</taxon>
        <taxon>metagenomes</taxon>
        <taxon>ecological metagenomes</taxon>
    </lineage>
</organism>
<comment type="pathway">
    <text evidence="4">Amino-acid biosynthesis.</text>
</comment>
<sequence>MGKVTGFKEYERKNFTLAPVEERVKHYNEFTTPLGKEEMEEQGARCMDCGVPFCHSNYGCPIGNLIPQFNDQVYRGQWYYAFRTLMSTNNFPEFTGRICPATCETACVLGMNETAVGIKNIEYSIIEKAYTEGWMRPQIPAVKTGKTVAVVGSGPAGLAVANQLCKAGHTVSVYEKDSRIGGLVRYGIPNFKLDKQKVVQRRVDLMEQEGVRFIPNANVGVTLPIKVLQETYNAVVITTGAGNPRDLPIENRDAKGIHFAMEFLSQSNSRVEGESFSTKDEILATDKHVVVIGGGDTGSDCVGNSIRQGAKSVTQIELMPKSPDERTDDMPWPTYPRLFRLSTSQAEGSTTDFKMDFNVLSKSFIKDENGNVTGINCVYIEWEGRGFKEIEGTEFVLKADLVLLAMGFLGPLQDDVIKEINLETDQRSNIKTNGFATSVEGVFSAGDSRRGQSLVVWAIHEGRECAVEVDEYLTGQRSMLNSKTKAHCEV</sequence>
<dbReference type="InterPro" id="IPR006005">
    <property type="entry name" value="Glut_synth_ssu1"/>
</dbReference>
<evidence type="ECO:0000256" key="2">
    <source>
        <dbReference type="ARBA" id="ARBA00023002"/>
    </source>
</evidence>
<dbReference type="PANTHER" id="PTHR43100:SF1">
    <property type="entry name" value="GLUTAMATE SYNTHASE [NADPH] SMALL CHAIN"/>
    <property type="match status" value="1"/>
</dbReference>
<accession>A0A1W1C7G4</accession>
<dbReference type="InterPro" id="IPR009051">
    <property type="entry name" value="Helical_ferredxn"/>
</dbReference>
<gene>
    <name evidence="7" type="ORF">MNB_SV-12-1583</name>
</gene>
<dbReference type="GO" id="GO:0016639">
    <property type="term" value="F:oxidoreductase activity, acting on the CH-NH2 group of donors, NAD or NADP as acceptor"/>
    <property type="evidence" value="ECO:0007669"/>
    <property type="project" value="InterPro"/>
</dbReference>
<dbReference type="PANTHER" id="PTHR43100">
    <property type="entry name" value="GLUTAMATE SYNTHASE [NADPH] SMALL CHAIN"/>
    <property type="match status" value="1"/>
</dbReference>
<keyword evidence="1" id="KW-0028">Amino-acid biosynthesis</keyword>
<name>A0A1W1C7G4_9ZZZZ</name>
<dbReference type="InterPro" id="IPR036188">
    <property type="entry name" value="FAD/NAD-bd_sf"/>
</dbReference>
<dbReference type="SUPFAM" id="SSF46548">
    <property type="entry name" value="alpha-helical ferredoxin"/>
    <property type="match status" value="1"/>
</dbReference>
<dbReference type="EMBL" id="FPHE01000107">
    <property type="protein sequence ID" value="SFV61662.1"/>
    <property type="molecule type" value="Genomic_DNA"/>
</dbReference>
<feature type="domain" description="FAD/NAD(P)-binding" evidence="5">
    <location>
        <begin position="147"/>
        <end position="321"/>
    </location>
</feature>
<keyword evidence="2 7" id="KW-0560">Oxidoreductase</keyword>